<dbReference type="OrthoDB" id="9792093at2"/>
<dbReference type="GO" id="GO:0005829">
    <property type="term" value="C:cytosol"/>
    <property type="evidence" value="ECO:0007669"/>
    <property type="project" value="TreeGrafter"/>
</dbReference>
<dbReference type="CDD" id="cd02209">
    <property type="entry name" value="cupin_XRE_C"/>
    <property type="match status" value="1"/>
</dbReference>
<dbReference type="Pfam" id="PF01381">
    <property type="entry name" value="HTH_3"/>
    <property type="match status" value="1"/>
</dbReference>
<sequence>MTQPIAVIAESLIRERTLTGLSLAEVARRAGIAKSTLSQLEAGNGNPSIETLWALCVALNIPFARLLEPELPKTQVIRRGEGPKVVAGEANYQAILLASCPPGARRDIYLLMAQPGADRLSQPHPPGSVEHIIVTQGRALVGLKEQAEELAPGDYICYPADREHIFRALEPDTLALLVAEQG</sequence>
<dbReference type="InterPro" id="IPR010982">
    <property type="entry name" value="Lambda_DNA-bd_dom_sf"/>
</dbReference>
<dbReference type="PROSITE" id="PS50943">
    <property type="entry name" value="HTH_CROC1"/>
    <property type="match status" value="1"/>
</dbReference>
<dbReference type="GO" id="GO:0003700">
    <property type="term" value="F:DNA-binding transcription factor activity"/>
    <property type="evidence" value="ECO:0007669"/>
    <property type="project" value="TreeGrafter"/>
</dbReference>
<dbReference type="Proteomes" id="UP000306393">
    <property type="component" value="Unassembled WGS sequence"/>
</dbReference>
<evidence type="ECO:0000259" key="2">
    <source>
        <dbReference type="PROSITE" id="PS50943"/>
    </source>
</evidence>
<dbReference type="InterPro" id="IPR013096">
    <property type="entry name" value="Cupin_2"/>
</dbReference>
<dbReference type="EMBL" id="QGAC01000012">
    <property type="protein sequence ID" value="TKJ89396.1"/>
    <property type="molecule type" value="Genomic_DNA"/>
</dbReference>
<dbReference type="SUPFAM" id="SSF47413">
    <property type="entry name" value="lambda repressor-like DNA-binding domains"/>
    <property type="match status" value="1"/>
</dbReference>
<dbReference type="InterPro" id="IPR050807">
    <property type="entry name" value="TransReg_Diox_bact_type"/>
</dbReference>
<accession>A0A4U3F9G3</accession>
<evidence type="ECO:0000313" key="3">
    <source>
        <dbReference type="EMBL" id="TKJ89396.1"/>
    </source>
</evidence>
<evidence type="ECO:0000256" key="1">
    <source>
        <dbReference type="ARBA" id="ARBA00023125"/>
    </source>
</evidence>
<keyword evidence="1" id="KW-0238">DNA-binding</keyword>
<dbReference type="PANTHER" id="PTHR46797">
    <property type="entry name" value="HTH-TYPE TRANSCRIPTIONAL REGULATOR"/>
    <property type="match status" value="1"/>
</dbReference>
<protein>
    <submittedName>
        <fullName evidence="3">Transcriptional regulator</fullName>
    </submittedName>
</protein>
<proteinExistence type="predicted"/>
<organism evidence="3 4">
    <name type="scientific">Erwinia persicina</name>
    <dbReference type="NCBI Taxonomy" id="55211"/>
    <lineage>
        <taxon>Bacteria</taxon>
        <taxon>Pseudomonadati</taxon>
        <taxon>Pseudomonadota</taxon>
        <taxon>Gammaproteobacteria</taxon>
        <taxon>Enterobacterales</taxon>
        <taxon>Erwiniaceae</taxon>
        <taxon>Erwinia</taxon>
    </lineage>
</organism>
<dbReference type="SMART" id="SM00530">
    <property type="entry name" value="HTH_XRE"/>
    <property type="match status" value="1"/>
</dbReference>
<dbReference type="STRING" id="1219360.GCA_001571305_00378"/>
<evidence type="ECO:0000313" key="4">
    <source>
        <dbReference type="Proteomes" id="UP000306393"/>
    </source>
</evidence>
<dbReference type="InterPro" id="IPR011051">
    <property type="entry name" value="RmlC_Cupin_sf"/>
</dbReference>
<feature type="domain" description="HTH cro/C1-type" evidence="2">
    <location>
        <begin position="12"/>
        <end position="66"/>
    </location>
</feature>
<dbReference type="RefSeq" id="WP_137269476.1">
    <property type="nucleotide sequence ID" value="NZ_QGAC01000012.1"/>
</dbReference>
<dbReference type="SUPFAM" id="SSF51182">
    <property type="entry name" value="RmlC-like cupins"/>
    <property type="match status" value="1"/>
</dbReference>
<comment type="caution">
    <text evidence="3">The sequence shown here is derived from an EMBL/GenBank/DDBJ whole genome shotgun (WGS) entry which is preliminary data.</text>
</comment>
<dbReference type="AlphaFoldDB" id="A0A4U3F9G3"/>
<name>A0A4U3F9G3_9GAMM</name>
<dbReference type="PANTHER" id="PTHR46797:SF1">
    <property type="entry name" value="METHYLPHOSPHONATE SYNTHASE"/>
    <property type="match status" value="1"/>
</dbReference>
<gene>
    <name evidence="3" type="ORF">EpCFBP13511_13910</name>
</gene>
<dbReference type="GO" id="GO:0003677">
    <property type="term" value="F:DNA binding"/>
    <property type="evidence" value="ECO:0007669"/>
    <property type="project" value="UniProtKB-KW"/>
</dbReference>
<dbReference type="InterPro" id="IPR014710">
    <property type="entry name" value="RmlC-like_jellyroll"/>
</dbReference>
<dbReference type="Gene3D" id="1.10.260.40">
    <property type="entry name" value="lambda repressor-like DNA-binding domains"/>
    <property type="match status" value="1"/>
</dbReference>
<reference evidence="3 4" key="1">
    <citation type="journal article" date="2019" name="Sci. Rep.">
        <title>Differences in resource use lead to coexistence of seed-transmitted microbial populations.</title>
        <authorList>
            <person name="Torres-Cortes G."/>
            <person name="Garcia B.J."/>
            <person name="Compant S."/>
            <person name="Rezki S."/>
            <person name="Jones P."/>
            <person name="Preveaux A."/>
            <person name="Briand M."/>
            <person name="Roulet A."/>
            <person name="Bouchez O."/>
            <person name="Jacobson D."/>
            <person name="Barret M."/>
        </authorList>
    </citation>
    <scope>NUCLEOTIDE SEQUENCE [LARGE SCALE GENOMIC DNA]</scope>
    <source>
        <strain evidence="3 4">CFBP13511</strain>
    </source>
</reference>
<dbReference type="InterPro" id="IPR001387">
    <property type="entry name" value="Cro/C1-type_HTH"/>
</dbReference>
<dbReference type="CDD" id="cd00093">
    <property type="entry name" value="HTH_XRE"/>
    <property type="match status" value="1"/>
</dbReference>
<dbReference type="Gene3D" id="2.60.120.10">
    <property type="entry name" value="Jelly Rolls"/>
    <property type="match status" value="1"/>
</dbReference>
<dbReference type="Pfam" id="PF07883">
    <property type="entry name" value="Cupin_2"/>
    <property type="match status" value="1"/>
</dbReference>